<dbReference type="GO" id="GO:0005975">
    <property type="term" value="P:carbohydrate metabolic process"/>
    <property type="evidence" value="ECO:0007669"/>
    <property type="project" value="InterPro"/>
</dbReference>
<dbReference type="Proteomes" id="UP000719412">
    <property type="component" value="Unassembled WGS sequence"/>
</dbReference>
<feature type="domain" description="Beta-galactosidase 1-like first all-beta" evidence="11">
    <location>
        <begin position="1885"/>
        <end position="2000"/>
    </location>
</feature>
<dbReference type="Pfam" id="PF01301">
    <property type="entry name" value="Glyco_hydro_35"/>
    <property type="match status" value="3"/>
</dbReference>
<comment type="similarity">
    <text evidence="2 9">Belongs to the glycosyl hydrolase 35 family.</text>
</comment>
<reference evidence="13" key="1">
    <citation type="journal article" date="2020" name="J Insects Food Feed">
        <title>The yellow mealworm (Tenebrio molitor) genome: a resource for the emerging insects as food and feed industry.</title>
        <authorList>
            <person name="Eriksson T."/>
            <person name="Andere A."/>
            <person name="Kelstrup H."/>
            <person name="Emery V."/>
            <person name="Picard C."/>
        </authorList>
    </citation>
    <scope>NUCLEOTIDE SEQUENCE</scope>
    <source>
        <strain evidence="13">Stoneville</strain>
        <tissue evidence="13">Whole head</tissue>
    </source>
</reference>
<dbReference type="GO" id="GO:1990904">
    <property type="term" value="C:ribonucleoprotein complex"/>
    <property type="evidence" value="ECO:0007669"/>
    <property type="project" value="UniProtKB-KW"/>
</dbReference>
<evidence type="ECO:0000259" key="10">
    <source>
        <dbReference type="Pfam" id="PF01301"/>
    </source>
</evidence>
<comment type="caution">
    <text evidence="13">The sequence shown here is derived from an EMBL/GenBank/DDBJ whole genome shotgun (WGS) entry which is preliminary data.</text>
</comment>
<dbReference type="PROSITE" id="PS01182">
    <property type="entry name" value="GLYCOSYL_HYDROL_F35"/>
    <property type="match status" value="1"/>
</dbReference>
<dbReference type="EMBL" id="JABDTM020021704">
    <property type="protein sequence ID" value="KAH0816338.1"/>
    <property type="molecule type" value="Genomic_DNA"/>
</dbReference>
<dbReference type="InterPro" id="IPR017853">
    <property type="entry name" value="GH"/>
</dbReference>
<gene>
    <name evidence="13" type="ORF">GEV33_006453</name>
</gene>
<dbReference type="PROSITE" id="PS00018">
    <property type="entry name" value="EF_HAND_1"/>
    <property type="match status" value="1"/>
</dbReference>
<keyword evidence="7 8" id="KW-0326">Glycosidase</keyword>
<evidence type="ECO:0000256" key="4">
    <source>
        <dbReference type="ARBA" id="ARBA00022980"/>
    </source>
</evidence>
<dbReference type="EC" id="3.2.1.23" evidence="8"/>
<proteinExistence type="inferred from homology"/>
<dbReference type="GO" id="GO:0005739">
    <property type="term" value="C:mitochondrion"/>
    <property type="evidence" value="ECO:0007669"/>
    <property type="project" value="UniProtKB-SubCell"/>
</dbReference>
<evidence type="ECO:0000256" key="8">
    <source>
        <dbReference type="RuleBase" id="RU000675"/>
    </source>
</evidence>
<dbReference type="SUPFAM" id="SSF49785">
    <property type="entry name" value="Galactose-binding domain-like"/>
    <property type="match status" value="3"/>
</dbReference>
<dbReference type="FunFam" id="2.60.120.260:FF:000049">
    <property type="entry name" value="Beta-galactosidase"/>
    <property type="match status" value="3"/>
</dbReference>
<evidence type="ECO:0000256" key="1">
    <source>
        <dbReference type="ARBA" id="ARBA00004173"/>
    </source>
</evidence>
<keyword evidence="3 8" id="KW-0378">Hydrolase</keyword>
<evidence type="ECO:0000256" key="7">
    <source>
        <dbReference type="ARBA" id="ARBA00023295"/>
    </source>
</evidence>
<dbReference type="Pfam" id="PF07147">
    <property type="entry name" value="PDCD9"/>
    <property type="match status" value="1"/>
</dbReference>
<dbReference type="Gene3D" id="2.60.120.260">
    <property type="entry name" value="Galactose-binding domain-like"/>
    <property type="match status" value="6"/>
</dbReference>
<dbReference type="FunFam" id="3.20.20.80:FF:000115">
    <property type="entry name" value="Beta-galactosidase"/>
    <property type="match status" value="2"/>
</dbReference>
<dbReference type="GO" id="GO:0003735">
    <property type="term" value="F:structural constituent of ribosome"/>
    <property type="evidence" value="ECO:0007669"/>
    <property type="project" value="InterPro"/>
</dbReference>
<feature type="domain" description="Glycoside hydrolase 35 catalytic" evidence="10">
    <location>
        <begin position="1494"/>
        <end position="1825"/>
    </location>
</feature>
<dbReference type="InterPro" id="IPR001944">
    <property type="entry name" value="Glycoside_Hdrlase_35"/>
</dbReference>
<evidence type="ECO:0000256" key="5">
    <source>
        <dbReference type="ARBA" id="ARBA00023128"/>
    </source>
</evidence>
<comment type="catalytic activity">
    <reaction evidence="8">
        <text>Hydrolysis of terminal non-reducing beta-D-galactose residues in beta-D-galactosides.</text>
        <dbReference type="EC" id="3.2.1.23"/>
    </reaction>
</comment>
<evidence type="ECO:0000259" key="12">
    <source>
        <dbReference type="Pfam" id="PF21467"/>
    </source>
</evidence>
<feature type="domain" description="Beta-galactosidase 1-like first all-beta" evidence="11">
    <location>
        <begin position="637"/>
        <end position="757"/>
    </location>
</feature>
<dbReference type="InterPro" id="IPR048913">
    <property type="entry name" value="BetaGal_gal-bd"/>
</dbReference>
<dbReference type="InterPro" id="IPR019801">
    <property type="entry name" value="Glyco_hydro_35_CS"/>
</dbReference>
<accession>A0A8J6LE93</accession>
<evidence type="ECO:0000256" key="3">
    <source>
        <dbReference type="ARBA" id="ARBA00022801"/>
    </source>
</evidence>
<feature type="domain" description="Beta-galactosidase galactose-binding" evidence="12">
    <location>
        <begin position="1421"/>
        <end position="1471"/>
    </location>
</feature>
<sequence>MSYHRRGHILTRHYNDPNEDQEALDRQGILASFGWLNAQANFLGFTTFNDITYPLVTQSIITNGQIWSFFVYQLNTIVNHSKHVNENPKRNVCWATPELKLFEEVKDGKLVGFNDEVLQNLLKLYANVPEERLGINMKPYLSKEEQVSADYEDDDKRAWLEREYKFLMSNRPRWRLEYEMYSWEKIYKIDHKTRFMDKKSRPFEFKIKPSDRTLDDRLPKYIPRAHRPELPRWKGGISEGLTANQPFFTLNTKNITLYSGALHYFRVPPQYWRDRLRKMRSAGLNAVETYIPWNLHEPEAGTFDWGGGSTEYSEFLDVEKFLKIAQEEDLVTIVRPGPYICAEWEFGGLPSWLLRSNTKVRTSDPMFVSYVTRYFKALLTILSVLQFTKGGSIIAFQIENEYGNTKVDNEPIDTRYLEILKEILKENGVVELLFTSDTPSNGFFGTVPGVLATANFQDRPVYELALLKNYQPNKPLMVMEYWTGWFDHWTEKHHTRSTEAFGQVLEEILSFNSSVNMYMFHGGTNWGFLNGANIKGFETTDNSGYQPDTTSYDYDAPLSEAGDYTEKYFKVKELIQKHSTVVTKLPKQPDLVKRIAHPSTQVEEMLTLDDLIKQASYSVTSKKLLPMEMLDINNNSGQSYGYITYRLENLDIAPNSILKIEGHVCDTVLVLINGELKSKILSTQDDLNGFGYWRAKDATLSLGDKAYTKATLDLLVENWGRSNYGKLKQFNQHKGLWQGNVLINDTVLENWKIVPLEFKKSWTQSLTNWRPVGNTVGPVLYKSTLTIDEPVDTFMDMREWDKGVVIVNGFVLARYCKLGPQQTAYLPAPLLKKGSNTLLIFEHFRPSTSACNKLTMAVSQVPLPTLYDYYTSGGITSGLSAAQSYFTLNNRNITIYSGAMHYFRVPKEYWRDRLRKMRAAGLNTVETYIPWNLHEPSNGFFDFGSGGSEMTDFLDVQKFLKTAQEEDLFAIVRPGPYICSEWEFGGFPSWLLRQKDIKLRTSDPVYMKFVSRYFNMLLSLLAIFQFTRGGPIVAFQVENEYGSTEQEGKFVPDKNYLKQLRQLMLNNGIVELLVTSDSPTGHGSVGTIPEYFLQTANFAGGPEAEFDRLKELQRNKPSMAMEFWTGWFDHWSEVHHTRDNNDFYDVLDRILKYPASVNMYMFHGGTSWGFLNGANLNNDATDNSGYQPDTTSYDYDSPLTENGDYTVKYVIVKDLIKKYNKIQTRTPQAPTITSRRKYPTISVTGQLLLNDLIRSVPVTFQSPDVLSMELLPMNNLSGQSYGYVLYRKENLNISANATLKITGRVCDSIVVLVDGYLLNKPLTKPKDLDGFGYWRRKDSTITLTTQNLTGATLDLMVENWGRNNFGYMDQFNQFKGLWQGGVFLNGVELHDWHIIPLEFKKSWTNSLSRWHLPLERWAVGPALYKANFYVDVVEDTYVNMQNWHKGIVIVNGFVLGRSVERSVVMAVSAPLPNLYEYYTSGGINSGLSVDQPYFTLNSKNITLCSGAMHYFRVPKAYWKDRFRKMRAAGLNTVETYIPWNLHEPQIGNYDFGHGDSDMSDFLDVEEFVKLAKEEDLLVIVRPGPYICAEWEFGGLPSWLLREKDAKIRTSDDKYMKHVARYFARLLPILAALQFINGGAIVGFQVENEYGSTEWKKGKNGFVPDKHYIKQLRDLMVGHGIKELLFTSDSPTQHGDVGTLPDLFQTANFARNPTKEFDRLKLYQTGKPSMAMEFWTGWFDHWADKHSQRNNTEFREVLDQILKYPASVNMYMFHGGTNWGFLNGANIPGGPETYKPDTTSYDYDAPLTEYGDYTEKYHIVKDLIKKYNTVKTRVPDAPAVMPRTQYPSVKVEKQLTYKSFVNQLPHMFRSENPLPMELLPFNNNSGQSYGYVIYRTSVDIPNDGVLKFEGHIHDSVLVLVNDQLISPPLKSSADLGGFGYWRSKDPSINLPEARNATVDIVVENWGRNNFGRLEQFQQFKGLSKSVYLNNVELKNWTILPMEFKKKWTNSLSDWGQFSLTNTSLCKVEFTVDDPLDTFVDMSEWNSGIVTVNGFVLGRYMHLGPQQTLYLPAPLLKKGRNEIIVFEHFTPFTHISFSENPIYLKK</sequence>
<feature type="domain" description="Beta-galactosidase galactose-binding" evidence="12">
    <location>
        <begin position="2025"/>
        <end position="2079"/>
    </location>
</feature>
<dbReference type="GO" id="GO:0004565">
    <property type="term" value="F:beta-galactosidase activity"/>
    <property type="evidence" value="ECO:0007669"/>
    <property type="project" value="UniProtKB-EC"/>
</dbReference>
<evidence type="ECO:0000259" key="11">
    <source>
        <dbReference type="Pfam" id="PF21317"/>
    </source>
</evidence>
<evidence type="ECO:0000256" key="2">
    <source>
        <dbReference type="ARBA" id="ARBA00009809"/>
    </source>
</evidence>
<keyword evidence="14" id="KW-1185">Reference proteome</keyword>
<dbReference type="InterPro" id="IPR010793">
    <property type="entry name" value="Ribosomal_mL37/mL65"/>
</dbReference>
<name>A0A8J6LE93_TENMO</name>
<protein>
    <recommendedName>
        <fullName evidence="8">Beta-galactosidase</fullName>
        <ecNumber evidence="8">3.2.1.23</ecNumber>
    </recommendedName>
</protein>
<feature type="domain" description="Beta-galactosidase 1-like first all-beta" evidence="11">
    <location>
        <begin position="1278"/>
        <end position="1398"/>
    </location>
</feature>
<dbReference type="InterPro" id="IPR048912">
    <property type="entry name" value="BetaGal1-like_ABD1"/>
</dbReference>
<keyword evidence="6" id="KW-0687">Ribonucleoprotein</keyword>
<dbReference type="GO" id="GO:0005840">
    <property type="term" value="C:ribosome"/>
    <property type="evidence" value="ECO:0007669"/>
    <property type="project" value="UniProtKB-KW"/>
</dbReference>
<dbReference type="PANTHER" id="PTHR23421">
    <property type="entry name" value="BETA-GALACTOSIDASE RELATED"/>
    <property type="match status" value="1"/>
</dbReference>
<dbReference type="SUPFAM" id="SSF51445">
    <property type="entry name" value="(Trans)glycosidases"/>
    <property type="match status" value="3"/>
</dbReference>
<dbReference type="FunFam" id="3.20.20.80:FF:000036">
    <property type="entry name" value="Beta-galactosidase"/>
    <property type="match status" value="1"/>
</dbReference>
<evidence type="ECO:0000256" key="6">
    <source>
        <dbReference type="ARBA" id="ARBA00023274"/>
    </source>
</evidence>
<keyword evidence="5" id="KW-0496">Mitochondrion</keyword>
<dbReference type="Pfam" id="PF21317">
    <property type="entry name" value="BetaGal_ABD_1"/>
    <property type="match status" value="3"/>
</dbReference>
<evidence type="ECO:0000313" key="14">
    <source>
        <dbReference type="Proteomes" id="UP000719412"/>
    </source>
</evidence>
<dbReference type="Pfam" id="PF21467">
    <property type="entry name" value="BetaGal_gal-bd"/>
    <property type="match status" value="3"/>
</dbReference>
<comment type="subcellular location">
    <subcellularLocation>
        <location evidence="1">Mitochondrion</location>
    </subcellularLocation>
</comment>
<keyword evidence="4" id="KW-0689">Ribosomal protein</keyword>
<dbReference type="GO" id="GO:0006412">
    <property type="term" value="P:translation"/>
    <property type="evidence" value="ECO:0007669"/>
    <property type="project" value="InterPro"/>
</dbReference>
<evidence type="ECO:0000313" key="13">
    <source>
        <dbReference type="EMBL" id="KAH0816338.1"/>
    </source>
</evidence>
<organism evidence="13 14">
    <name type="scientific">Tenebrio molitor</name>
    <name type="common">Yellow mealworm beetle</name>
    <dbReference type="NCBI Taxonomy" id="7067"/>
    <lineage>
        <taxon>Eukaryota</taxon>
        <taxon>Metazoa</taxon>
        <taxon>Ecdysozoa</taxon>
        <taxon>Arthropoda</taxon>
        <taxon>Hexapoda</taxon>
        <taxon>Insecta</taxon>
        <taxon>Pterygota</taxon>
        <taxon>Neoptera</taxon>
        <taxon>Endopterygota</taxon>
        <taxon>Coleoptera</taxon>
        <taxon>Polyphaga</taxon>
        <taxon>Cucujiformia</taxon>
        <taxon>Tenebrionidae</taxon>
        <taxon>Tenebrio</taxon>
    </lineage>
</organism>
<feature type="domain" description="Glycoside hydrolase 35 catalytic" evidence="10">
    <location>
        <begin position="886"/>
        <end position="1218"/>
    </location>
</feature>
<feature type="domain" description="Beta-galactosidase galactose-binding" evidence="12">
    <location>
        <begin position="778"/>
        <end position="836"/>
    </location>
</feature>
<dbReference type="InterPro" id="IPR018247">
    <property type="entry name" value="EF_Hand_1_Ca_BS"/>
</dbReference>
<reference evidence="13" key="2">
    <citation type="submission" date="2021-08" db="EMBL/GenBank/DDBJ databases">
        <authorList>
            <person name="Eriksson T."/>
        </authorList>
    </citation>
    <scope>NUCLEOTIDE SEQUENCE</scope>
    <source>
        <strain evidence="13">Stoneville</strain>
        <tissue evidence="13">Whole head</tissue>
    </source>
</reference>
<evidence type="ECO:0000256" key="9">
    <source>
        <dbReference type="RuleBase" id="RU003679"/>
    </source>
</evidence>
<feature type="domain" description="Glycoside hydrolase 35 catalytic" evidence="10">
    <location>
        <begin position="248"/>
        <end position="577"/>
    </location>
</feature>
<dbReference type="Gene3D" id="3.20.20.80">
    <property type="entry name" value="Glycosidases"/>
    <property type="match status" value="3"/>
</dbReference>
<dbReference type="PRINTS" id="PR00742">
    <property type="entry name" value="GLHYDRLASE35"/>
</dbReference>
<dbReference type="InterPro" id="IPR031330">
    <property type="entry name" value="Gly_Hdrlase_35_cat"/>
</dbReference>
<dbReference type="InterPro" id="IPR008979">
    <property type="entry name" value="Galactose-bd-like_sf"/>
</dbReference>